<comment type="caution">
    <text evidence="14">The sequence shown here is derived from an EMBL/GenBank/DDBJ whole genome shotgun (WGS) entry which is preliminary data.</text>
</comment>
<dbReference type="InterPro" id="IPR020568">
    <property type="entry name" value="Ribosomal_Su5_D2-typ_SF"/>
</dbReference>
<evidence type="ECO:0000256" key="12">
    <source>
        <dbReference type="SAM" id="MobiDB-lite"/>
    </source>
</evidence>
<reference evidence="14" key="1">
    <citation type="submission" date="2020-11" db="EMBL/GenBank/DDBJ databases">
        <title>Chlorella ohadii genome sequencing and assembly.</title>
        <authorList>
            <person name="Murik O."/>
            <person name="Treves H."/>
            <person name="Kedem I."/>
            <person name="Shotland Y."/>
            <person name="Kaplan A."/>
        </authorList>
    </citation>
    <scope>NUCLEOTIDE SEQUENCE</scope>
    <source>
        <strain evidence="14">1</strain>
    </source>
</reference>
<sequence length="606" mass="66155">MSTRPKTLQAHERLFSRVLHGRLATEQDGKPDSFAAHVTAPAAAGAVQAISSPPENYAFHVEAAAQKNMYPFPKLVVLGLLAGAYISLGYSLCSLVGGQLSKEFRIEQPGAFNFLFGIFGFPMGLTLCVVAGADLFTSNCMYATIAVAEGRYGLLGMLRCWLVSYFCNLLGSLLMVGLMMGGDVFYGTRKDFVIDLALAKVSHPFAVTMCKGILCNWLVCLAVWQGNMARDLTGKFVGIFLPNSAFVSMGFEHCIANMYLIPLSMALGSNISVGASVAFLWLMVLFMLSIANMYLIPLSMALGSNISVVCDAWEHALSSMPCASRLAPQPTLPSRAPLKHSDTLGYGTHDVHDVHGAHDGHAAHGAYGNGSLANGFTSKVPTMHRMPTGHLAPPSPIAEERDGSLESGKTGSINLNGDWSTAWDIFEGVLPVETDEFPSLDDLLSYDVDDEAREARRRHEEQLKEAAAARWVRRLDPVSGRAFGVGKRKTSVAHVWLKEGAGHLMVNKRPYDAYFPDLMRRNDIMAPFLATGTLGKWDVMVRVRGGGQTGQSQAVRHGIARALQNWEPKLRPLLKTEGLLTRDSRIVERKKPGLKKARKAFQWVKR</sequence>
<dbReference type="EMBL" id="JADXDR010000154">
    <property type="protein sequence ID" value="KAI7837398.1"/>
    <property type="molecule type" value="Genomic_DNA"/>
</dbReference>
<dbReference type="PROSITE" id="PS01006">
    <property type="entry name" value="FORMATE_NITRITE_TP_2"/>
    <property type="match status" value="1"/>
</dbReference>
<evidence type="ECO:0000256" key="5">
    <source>
        <dbReference type="ARBA" id="ARBA00022989"/>
    </source>
</evidence>
<dbReference type="InterPro" id="IPR020574">
    <property type="entry name" value="Ribosomal_uS9_CS"/>
</dbReference>
<keyword evidence="7 11" id="KW-0687">Ribonucleoprotein</keyword>
<evidence type="ECO:0000256" key="4">
    <source>
        <dbReference type="ARBA" id="ARBA00022980"/>
    </source>
</evidence>
<feature type="transmembrane region" description="Helical" evidence="13">
    <location>
        <begin position="201"/>
        <end position="224"/>
    </location>
</feature>
<dbReference type="InterPro" id="IPR023271">
    <property type="entry name" value="Aquaporin-like"/>
</dbReference>
<comment type="similarity">
    <text evidence="2 11">Belongs to the universal ribosomal protein uS9 family.</text>
</comment>
<dbReference type="GO" id="GO:0015935">
    <property type="term" value="C:small ribosomal subunit"/>
    <property type="evidence" value="ECO:0007669"/>
    <property type="project" value="UniProtKB-ARBA"/>
</dbReference>
<feature type="transmembrane region" description="Helical" evidence="13">
    <location>
        <begin position="236"/>
        <end position="261"/>
    </location>
</feature>
<dbReference type="InterPro" id="IPR024002">
    <property type="entry name" value="For/NO2_transpt_CS"/>
</dbReference>
<dbReference type="HAMAP" id="MF_00532_B">
    <property type="entry name" value="Ribosomal_uS9_B"/>
    <property type="match status" value="1"/>
</dbReference>
<accession>A0AAD5DJC7</accession>
<dbReference type="PANTHER" id="PTHR30520:SF6">
    <property type="entry name" value="FORMATE_NITRATE FAMILY TRANSPORTER (EUROFUNG)"/>
    <property type="match status" value="1"/>
</dbReference>
<feature type="transmembrane region" description="Helical" evidence="13">
    <location>
        <begin position="273"/>
        <end position="296"/>
    </location>
</feature>
<dbReference type="PROSITE" id="PS00360">
    <property type="entry name" value="RIBOSOMAL_S9"/>
    <property type="match status" value="1"/>
</dbReference>
<gene>
    <name evidence="14" type="ORF">COHA_008765</name>
</gene>
<evidence type="ECO:0000256" key="11">
    <source>
        <dbReference type="RuleBase" id="RU003815"/>
    </source>
</evidence>
<dbReference type="GO" id="GO:0005737">
    <property type="term" value="C:cytoplasm"/>
    <property type="evidence" value="ECO:0007669"/>
    <property type="project" value="UniProtKB-ARBA"/>
</dbReference>
<evidence type="ECO:0000256" key="2">
    <source>
        <dbReference type="ARBA" id="ARBA00005251"/>
    </source>
</evidence>
<dbReference type="SUPFAM" id="SSF54211">
    <property type="entry name" value="Ribosomal protein S5 domain 2-like"/>
    <property type="match status" value="1"/>
</dbReference>
<feature type="transmembrane region" description="Helical" evidence="13">
    <location>
        <begin position="112"/>
        <end position="137"/>
    </location>
</feature>
<dbReference type="GO" id="GO:0005886">
    <property type="term" value="C:plasma membrane"/>
    <property type="evidence" value="ECO:0007669"/>
    <property type="project" value="TreeGrafter"/>
</dbReference>
<dbReference type="Gene3D" id="3.30.230.10">
    <property type="match status" value="1"/>
</dbReference>
<dbReference type="GO" id="GO:0003735">
    <property type="term" value="F:structural constituent of ribosome"/>
    <property type="evidence" value="ECO:0007669"/>
    <property type="project" value="InterPro"/>
</dbReference>
<dbReference type="AlphaFoldDB" id="A0AAD5DJC7"/>
<keyword evidence="4 11" id="KW-0689">Ribosomal protein</keyword>
<dbReference type="NCBIfam" id="NF001099">
    <property type="entry name" value="PRK00132.1"/>
    <property type="match status" value="1"/>
</dbReference>
<dbReference type="Gene3D" id="1.20.1080.10">
    <property type="entry name" value="Glycerol uptake facilitator protein"/>
    <property type="match status" value="1"/>
</dbReference>
<dbReference type="Proteomes" id="UP001205105">
    <property type="component" value="Unassembled WGS sequence"/>
</dbReference>
<dbReference type="Pfam" id="PF00380">
    <property type="entry name" value="Ribosomal_S9"/>
    <property type="match status" value="1"/>
</dbReference>
<keyword evidence="5 13" id="KW-1133">Transmembrane helix</keyword>
<dbReference type="PROSITE" id="PS01005">
    <property type="entry name" value="FORMATE_NITRITE_TP_1"/>
    <property type="match status" value="1"/>
</dbReference>
<comment type="subcellular location">
    <subcellularLocation>
        <location evidence="1">Membrane</location>
        <topology evidence="1">Multi-pass membrane protein</topology>
    </subcellularLocation>
</comment>
<evidence type="ECO:0000313" key="15">
    <source>
        <dbReference type="Proteomes" id="UP001205105"/>
    </source>
</evidence>
<feature type="transmembrane region" description="Helical" evidence="13">
    <location>
        <begin position="158"/>
        <end position="181"/>
    </location>
</feature>
<evidence type="ECO:0000256" key="3">
    <source>
        <dbReference type="ARBA" id="ARBA00022692"/>
    </source>
</evidence>
<dbReference type="InterPro" id="IPR023035">
    <property type="entry name" value="Ribosomal_uS9_bac/plastid"/>
</dbReference>
<evidence type="ECO:0000256" key="6">
    <source>
        <dbReference type="ARBA" id="ARBA00023136"/>
    </source>
</evidence>
<evidence type="ECO:0000313" key="14">
    <source>
        <dbReference type="EMBL" id="KAI7837398.1"/>
    </source>
</evidence>
<feature type="transmembrane region" description="Helical" evidence="13">
    <location>
        <begin position="75"/>
        <end position="100"/>
    </location>
</feature>
<evidence type="ECO:0000256" key="10">
    <source>
        <dbReference type="ARBA" id="ARBA00049660"/>
    </source>
</evidence>
<dbReference type="FunFam" id="3.30.230.10:FF:000001">
    <property type="entry name" value="30S ribosomal protein S9"/>
    <property type="match status" value="1"/>
</dbReference>
<dbReference type="InterPro" id="IPR000754">
    <property type="entry name" value="Ribosomal_uS9"/>
</dbReference>
<keyword evidence="6 13" id="KW-0472">Membrane</keyword>
<evidence type="ECO:0000256" key="13">
    <source>
        <dbReference type="SAM" id="Phobius"/>
    </source>
</evidence>
<evidence type="ECO:0000256" key="7">
    <source>
        <dbReference type="ARBA" id="ARBA00023274"/>
    </source>
</evidence>
<dbReference type="Pfam" id="PF01226">
    <property type="entry name" value="Form_Nir_trans"/>
    <property type="match status" value="1"/>
</dbReference>
<dbReference type="GO" id="GO:0006412">
    <property type="term" value="P:translation"/>
    <property type="evidence" value="ECO:0007669"/>
    <property type="project" value="InterPro"/>
</dbReference>
<dbReference type="PANTHER" id="PTHR30520">
    <property type="entry name" value="FORMATE TRANSPORTER-RELATED"/>
    <property type="match status" value="1"/>
</dbReference>
<dbReference type="InterPro" id="IPR000292">
    <property type="entry name" value="For/NO2_transpt"/>
</dbReference>
<comment type="similarity">
    <text evidence="10">Belongs to the FNT transporter (TC 1.A.16) family.</text>
</comment>
<evidence type="ECO:0000256" key="8">
    <source>
        <dbReference type="ARBA" id="ARBA00035152"/>
    </source>
</evidence>
<keyword evidence="15" id="KW-1185">Reference proteome</keyword>
<feature type="region of interest" description="Disordered" evidence="12">
    <location>
        <begin position="378"/>
        <end position="408"/>
    </location>
</feature>
<dbReference type="GO" id="GO:0015499">
    <property type="term" value="F:formate transmembrane transporter activity"/>
    <property type="evidence" value="ECO:0007669"/>
    <property type="project" value="TreeGrafter"/>
</dbReference>
<organism evidence="14 15">
    <name type="scientific">Chlorella ohadii</name>
    <dbReference type="NCBI Taxonomy" id="2649997"/>
    <lineage>
        <taxon>Eukaryota</taxon>
        <taxon>Viridiplantae</taxon>
        <taxon>Chlorophyta</taxon>
        <taxon>core chlorophytes</taxon>
        <taxon>Trebouxiophyceae</taxon>
        <taxon>Chlorellales</taxon>
        <taxon>Chlorellaceae</taxon>
        <taxon>Chlorella clade</taxon>
        <taxon>Chlorella</taxon>
    </lineage>
</organism>
<proteinExistence type="inferred from homology"/>
<name>A0AAD5DJC7_9CHLO</name>
<evidence type="ECO:0000256" key="9">
    <source>
        <dbReference type="ARBA" id="ARBA00035437"/>
    </source>
</evidence>
<keyword evidence="3 13" id="KW-0812">Transmembrane</keyword>
<dbReference type="InterPro" id="IPR014721">
    <property type="entry name" value="Ribsml_uS5_D2-typ_fold_subgr"/>
</dbReference>
<evidence type="ECO:0000256" key="1">
    <source>
        <dbReference type="ARBA" id="ARBA00004141"/>
    </source>
</evidence>
<protein>
    <recommendedName>
        <fullName evidence="8">Small ribosomal subunit protein uS9c</fullName>
    </recommendedName>
    <alternativeName>
        <fullName evidence="9">30S ribosomal protein S9, chloroplastic</fullName>
    </alternativeName>
</protein>